<evidence type="ECO:0000313" key="2">
    <source>
        <dbReference type="Proteomes" id="UP000001572"/>
    </source>
</evidence>
<name>A6TV43_ALKMQ</name>
<organism evidence="1 2">
    <name type="scientific">Alkaliphilus metalliredigens (strain QYMF)</name>
    <dbReference type="NCBI Taxonomy" id="293826"/>
    <lineage>
        <taxon>Bacteria</taxon>
        <taxon>Bacillati</taxon>
        <taxon>Bacillota</taxon>
        <taxon>Clostridia</taxon>
        <taxon>Peptostreptococcales</taxon>
        <taxon>Natronincolaceae</taxon>
        <taxon>Alkaliphilus</taxon>
    </lineage>
</organism>
<protein>
    <submittedName>
        <fullName evidence="1">Uncharacterized protein</fullName>
    </submittedName>
</protein>
<accession>A6TV43</accession>
<sequence length="194" mass="22751">MKLEELSSYMDRVIEQRFEKESSIDISKHLSALDEQKLDKQIFRLKRKNKPELKTYRTFLLVQINETETLKNALQWVAAVKNSLTDPETSDLYLIVISENDVFTIDESMRIEATESFCKKYVQRGDENPESLIKRTCLANFSVISEDTIQIDPVNTVFLKTQQEFSWFDAPVQQIWKEAFNSDDNGNELLERIR</sequence>
<dbReference type="HOGENOM" id="CLU_1399914_0_0_9"/>
<dbReference type="STRING" id="293826.Amet_3976"/>
<dbReference type="EMBL" id="CP000724">
    <property type="protein sequence ID" value="ABR50061.1"/>
    <property type="molecule type" value="Genomic_DNA"/>
</dbReference>
<reference evidence="2" key="1">
    <citation type="journal article" date="2016" name="Genome Announc.">
        <title>Complete genome sequence of Alkaliphilus metalliredigens strain QYMF, an alkaliphilic and metal-reducing bacterium isolated from borax-contaminated leachate ponds.</title>
        <authorList>
            <person name="Hwang C."/>
            <person name="Copeland A."/>
            <person name="Lucas S."/>
            <person name="Lapidus A."/>
            <person name="Barry K."/>
            <person name="Detter J.C."/>
            <person name="Glavina Del Rio T."/>
            <person name="Hammon N."/>
            <person name="Israni S."/>
            <person name="Dalin E."/>
            <person name="Tice H."/>
            <person name="Pitluck S."/>
            <person name="Chertkov O."/>
            <person name="Brettin T."/>
            <person name="Bruce D."/>
            <person name="Han C."/>
            <person name="Schmutz J."/>
            <person name="Larimer F."/>
            <person name="Land M.L."/>
            <person name="Hauser L."/>
            <person name="Kyrpides N."/>
            <person name="Mikhailova N."/>
            <person name="Ye Q."/>
            <person name="Zhou J."/>
            <person name="Richardson P."/>
            <person name="Fields M.W."/>
        </authorList>
    </citation>
    <scope>NUCLEOTIDE SEQUENCE [LARGE SCALE GENOMIC DNA]</scope>
    <source>
        <strain evidence="2">QYMF</strain>
    </source>
</reference>
<proteinExistence type="predicted"/>
<dbReference type="RefSeq" id="WP_012065012.1">
    <property type="nucleotide sequence ID" value="NC_009633.1"/>
</dbReference>
<dbReference type="Proteomes" id="UP000001572">
    <property type="component" value="Chromosome"/>
</dbReference>
<evidence type="ECO:0000313" key="1">
    <source>
        <dbReference type="EMBL" id="ABR50061.1"/>
    </source>
</evidence>
<dbReference type="eggNOG" id="ENOG50347HQ">
    <property type="taxonomic scope" value="Bacteria"/>
</dbReference>
<dbReference type="AlphaFoldDB" id="A6TV43"/>
<gene>
    <name evidence="1" type="ordered locus">Amet_3976</name>
</gene>
<dbReference type="OrthoDB" id="6840219at2"/>
<keyword evidence="2" id="KW-1185">Reference proteome</keyword>
<dbReference type="KEGG" id="amt:Amet_3976"/>
<dbReference type="InterPro" id="IPR046905">
    <property type="entry name" value="ABC-3C_MC1"/>
</dbReference>
<dbReference type="Pfam" id="PF20289">
    <property type="entry name" value="MComp1"/>
    <property type="match status" value="1"/>
</dbReference>